<dbReference type="GO" id="GO:0045037">
    <property type="term" value="P:protein import into chloroplast stroma"/>
    <property type="evidence" value="ECO:0007669"/>
    <property type="project" value="TreeGrafter"/>
</dbReference>
<gene>
    <name evidence="8" type="ORF">COCNU_16G007950</name>
</gene>
<dbReference type="GO" id="GO:0006412">
    <property type="term" value="P:translation"/>
    <property type="evidence" value="ECO:0007669"/>
    <property type="project" value="InterPro"/>
</dbReference>
<protein>
    <submittedName>
        <fullName evidence="8">Putative 30S ribosomal protein S9, mitochondrial</fullName>
    </submittedName>
</protein>
<organism evidence="8 9">
    <name type="scientific">Cocos nucifera</name>
    <name type="common">Coconut palm</name>
    <dbReference type="NCBI Taxonomy" id="13894"/>
    <lineage>
        <taxon>Eukaryota</taxon>
        <taxon>Viridiplantae</taxon>
        <taxon>Streptophyta</taxon>
        <taxon>Embryophyta</taxon>
        <taxon>Tracheophyta</taxon>
        <taxon>Spermatophyta</taxon>
        <taxon>Magnoliopsida</taxon>
        <taxon>Liliopsida</taxon>
        <taxon>Arecaceae</taxon>
        <taxon>Arecoideae</taxon>
        <taxon>Cocoseae</taxon>
        <taxon>Attaleinae</taxon>
        <taxon>Cocos</taxon>
    </lineage>
</organism>
<dbReference type="GO" id="GO:0005840">
    <property type="term" value="C:ribosome"/>
    <property type="evidence" value="ECO:0007669"/>
    <property type="project" value="UniProtKB-KW"/>
</dbReference>
<evidence type="ECO:0000256" key="5">
    <source>
        <dbReference type="ARBA" id="ARBA00023136"/>
    </source>
</evidence>
<evidence type="ECO:0000256" key="2">
    <source>
        <dbReference type="ARBA" id="ARBA00022692"/>
    </source>
</evidence>
<evidence type="ECO:0000256" key="4">
    <source>
        <dbReference type="ARBA" id="ARBA00022989"/>
    </source>
</evidence>
<dbReference type="InterPro" id="IPR020568">
    <property type="entry name" value="Ribosomal_Su5_D2-typ_SF"/>
</dbReference>
<dbReference type="Pfam" id="PF00380">
    <property type="entry name" value="Ribosomal_S9"/>
    <property type="match status" value="1"/>
</dbReference>
<dbReference type="GO" id="GO:1990904">
    <property type="term" value="C:ribonucleoprotein complex"/>
    <property type="evidence" value="ECO:0007669"/>
    <property type="project" value="UniProtKB-KW"/>
</dbReference>
<dbReference type="PANTHER" id="PTHR15371">
    <property type="entry name" value="TIM23"/>
    <property type="match status" value="1"/>
</dbReference>
<keyword evidence="2" id="KW-0812">Transmembrane</keyword>
<evidence type="ECO:0000256" key="6">
    <source>
        <dbReference type="ARBA" id="ARBA00023274"/>
    </source>
</evidence>
<feature type="region of interest" description="Disordered" evidence="7">
    <location>
        <begin position="60"/>
        <end position="81"/>
    </location>
</feature>
<dbReference type="GO" id="GO:0003735">
    <property type="term" value="F:structural constituent of ribosome"/>
    <property type="evidence" value="ECO:0007669"/>
    <property type="project" value="InterPro"/>
</dbReference>
<dbReference type="InterPro" id="IPR045238">
    <property type="entry name" value="Tim23-like"/>
</dbReference>
<evidence type="ECO:0000313" key="8">
    <source>
        <dbReference type="EMBL" id="KAG1371701.1"/>
    </source>
</evidence>
<dbReference type="SUPFAM" id="SSF54211">
    <property type="entry name" value="Ribosomal protein S5 domain 2-like"/>
    <property type="match status" value="1"/>
</dbReference>
<dbReference type="PANTHER" id="PTHR15371:SF2">
    <property type="entry name" value="OUTER ENVELOPE PORE PROTEIN 16-1, CHLOROPLASTIC"/>
    <property type="match status" value="1"/>
</dbReference>
<reference evidence="8" key="2">
    <citation type="submission" date="2019-07" db="EMBL/GenBank/DDBJ databases">
        <authorList>
            <person name="Yang Y."/>
            <person name="Bocs S."/>
            <person name="Baudouin L."/>
        </authorList>
    </citation>
    <scope>NUCLEOTIDE SEQUENCE</scope>
    <source>
        <tissue evidence="8">Spear leaf of Hainan Tall coconut</tissue>
    </source>
</reference>
<proteinExistence type="predicted"/>
<dbReference type="Gene3D" id="3.30.230.10">
    <property type="match status" value="1"/>
</dbReference>
<keyword evidence="4" id="KW-1133">Transmembrane helix</keyword>
<comment type="caution">
    <text evidence="8">The sequence shown here is derived from an EMBL/GenBank/DDBJ whole genome shotgun (WGS) entry which is preliminary data.</text>
</comment>
<dbReference type="InterPro" id="IPR014721">
    <property type="entry name" value="Ribsml_uS5_D2-typ_fold_subgr"/>
</dbReference>
<accession>A0A8K0IYZ6</accession>
<dbReference type="GO" id="GO:0009707">
    <property type="term" value="C:chloroplast outer membrane"/>
    <property type="evidence" value="ECO:0007669"/>
    <property type="project" value="TreeGrafter"/>
</dbReference>
<evidence type="ECO:0000256" key="1">
    <source>
        <dbReference type="ARBA" id="ARBA00004141"/>
    </source>
</evidence>
<comment type="subcellular location">
    <subcellularLocation>
        <location evidence="1">Membrane</location>
        <topology evidence="1">Multi-pass membrane protein</topology>
    </subcellularLocation>
</comment>
<dbReference type="AlphaFoldDB" id="A0A8K0IYZ6"/>
<evidence type="ECO:0000313" key="9">
    <source>
        <dbReference type="Proteomes" id="UP000797356"/>
    </source>
</evidence>
<sequence>MLSGLISRPLHLRLLNLTLVSSPHLLPSFSSSPPLRPPPPPLLPLRDPNPSFYPQSLRTFSTNRGDEARGNGDGTWKFSPDNDEVGSVFGEDEGSLAGIAEGGEDAFGSEAAAGAGVKGGDPWSQDSTLEKKGDIFGEIDREFASKEEVGGGGEDEWETGEVYKPWTLGEEEEKEGLFDIEGEGDLGIEGIGDGRIEDLEKERIDEQKQLEKKEHELLAALKVKHLNFVESKARSLGPNRSFGDLIAASGITEDMIDSLILLKDVRGIKGLPPLHEIEDKGIVRMNATFTRAEIERKKQEEIAKAWVRQVDEKGRAYGTGRRKCGIACVGIQPGDGKFIVNDKQFDAYFLILDHRAVLLRPFTVTKALGLWDVNCTVGASKVAAEETYDCLKKGEVSKDRLEDALRKICKEGVYWGTTAGAYVGMEYGMEMMRGTKDWKNAMLGGAITGALISAASGHRTDKVIGNAITAGAVATAAEFINYLT</sequence>
<evidence type="ECO:0000256" key="3">
    <source>
        <dbReference type="ARBA" id="ARBA00022980"/>
    </source>
</evidence>
<evidence type="ECO:0000256" key="7">
    <source>
        <dbReference type="SAM" id="MobiDB-lite"/>
    </source>
</evidence>
<dbReference type="GO" id="GO:0015171">
    <property type="term" value="F:amino acid transmembrane transporter activity"/>
    <property type="evidence" value="ECO:0007669"/>
    <property type="project" value="TreeGrafter"/>
</dbReference>
<dbReference type="InterPro" id="IPR000754">
    <property type="entry name" value="Ribosomal_uS9"/>
</dbReference>
<dbReference type="Pfam" id="PF02466">
    <property type="entry name" value="Tim17"/>
    <property type="match status" value="1"/>
</dbReference>
<keyword evidence="9" id="KW-1185">Reference proteome</keyword>
<keyword evidence="3 8" id="KW-0689">Ribosomal protein</keyword>
<dbReference type="OrthoDB" id="10254627at2759"/>
<keyword evidence="6" id="KW-0687">Ribonucleoprotein</keyword>
<reference evidence="8" key="1">
    <citation type="journal article" date="2017" name="Gigascience">
        <title>The genome draft of coconut (Cocos nucifera).</title>
        <authorList>
            <person name="Xiao Y."/>
            <person name="Xu P."/>
            <person name="Fan H."/>
            <person name="Baudouin L."/>
            <person name="Xia W."/>
            <person name="Bocs S."/>
            <person name="Xu J."/>
            <person name="Li Q."/>
            <person name="Guo A."/>
            <person name="Zhou L."/>
            <person name="Li J."/>
            <person name="Wu Y."/>
            <person name="Ma Z."/>
            <person name="Armero A."/>
            <person name="Issali A.E."/>
            <person name="Liu N."/>
            <person name="Peng M."/>
            <person name="Yang Y."/>
        </authorList>
    </citation>
    <scope>NUCLEOTIDE SEQUENCE</scope>
    <source>
        <tissue evidence="8">Spear leaf of Hainan Tall coconut</tissue>
    </source>
</reference>
<keyword evidence="5" id="KW-0472">Membrane</keyword>
<dbReference type="EMBL" id="CM017887">
    <property type="protein sequence ID" value="KAG1371701.1"/>
    <property type="molecule type" value="Genomic_DNA"/>
</dbReference>
<name>A0A8K0IYZ6_COCNU</name>
<dbReference type="Proteomes" id="UP000797356">
    <property type="component" value="Chromosome 16"/>
</dbReference>